<dbReference type="CDD" id="cd01651">
    <property type="entry name" value="RT_G2_intron"/>
    <property type="match status" value="1"/>
</dbReference>
<proteinExistence type="inferred from homology"/>
<feature type="non-terminal residue" evidence="3">
    <location>
        <position position="301"/>
    </location>
</feature>
<feature type="domain" description="Reverse transcriptase" evidence="2">
    <location>
        <begin position="62"/>
        <end position="301"/>
    </location>
</feature>
<evidence type="ECO:0000256" key="1">
    <source>
        <dbReference type="ARBA" id="ARBA00034120"/>
    </source>
</evidence>
<dbReference type="Proteomes" id="UP000483379">
    <property type="component" value="Unassembled WGS sequence"/>
</dbReference>
<accession>A0A6M0K7W3</accession>
<dbReference type="AlphaFoldDB" id="A0A6M0K7W3"/>
<organism evidence="3 4">
    <name type="scientific">Thiorhodococcus minor</name>
    <dbReference type="NCBI Taxonomy" id="57489"/>
    <lineage>
        <taxon>Bacteria</taxon>
        <taxon>Pseudomonadati</taxon>
        <taxon>Pseudomonadota</taxon>
        <taxon>Gammaproteobacteria</taxon>
        <taxon>Chromatiales</taxon>
        <taxon>Chromatiaceae</taxon>
        <taxon>Thiorhodococcus</taxon>
    </lineage>
</organism>
<dbReference type="InterPro" id="IPR000477">
    <property type="entry name" value="RT_dom"/>
</dbReference>
<dbReference type="SUPFAM" id="SSF56672">
    <property type="entry name" value="DNA/RNA polymerases"/>
    <property type="match status" value="1"/>
</dbReference>
<evidence type="ECO:0000313" key="3">
    <source>
        <dbReference type="EMBL" id="NEV65414.1"/>
    </source>
</evidence>
<keyword evidence="4" id="KW-1185">Reference proteome</keyword>
<name>A0A6M0K7W3_9GAMM</name>
<dbReference type="InterPro" id="IPR043502">
    <property type="entry name" value="DNA/RNA_pol_sf"/>
</dbReference>
<dbReference type="PANTHER" id="PTHR34047:SF8">
    <property type="entry name" value="PROTEIN YKFC"/>
    <property type="match status" value="1"/>
</dbReference>
<protein>
    <recommendedName>
        <fullName evidence="2">Reverse transcriptase domain-containing protein</fullName>
    </recommendedName>
</protein>
<gene>
    <name evidence="3" type="ORF">G3446_26975</name>
</gene>
<comment type="similarity">
    <text evidence="1">Belongs to the bacterial reverse transcriptase family.</text>
</comment>
<evidence type="ECO:0000313" key="4">
    <source>
        <dbReference type="Proteomes" id="UP000483379"/>
    </source>
</evidence>
<comment type="caution">
    <text evidence="3">The sequence shown here is derived from an EMBL/GenBank/DDBJ whole genome shotgun (WGS) entry which is preliminary data.</text>
</comment>
<dbReference type="PROSITE" id="PS50878">
    <property type="entry name" value="RT_POL"/>
    <property type="match status" value="1"/>
</dbReference>
<dbReference type="Pfam" id="PF00078">
    <property type="entry name" value="RVT_1"/>
    <property type="match status" value="1"/>
</dbReference>
<dbReference type="PANTHER" id="PTHR34047">
    <property type="entry name" value="NUCLEAR INTRON MATURASE 1, MITOCHONDRIAL-RELATED"/>
    <property type="match status" value="1"/>
</dbReference>
<reference evidence="3 4" key="1">
    <citation type="submission" date="2020-02" db="EMBL/GenBank/DDBJ databases">
        <title>Genome sequences of Thiorhodococcus mannitoliphagus and Thiorhodococcus minor, purple sulfur photosynthetic bacteria in the gammaproteobacterial family, Chromatiaceae.</title>
        <authorList>
            <person name="Aviles F.A."/>
            <person name="Meyer T.E."/>
            <person name="Kyndt J.A."/>
        </authorList>
    </citation>
    <scope>NUCLEOTIDE SEQUENCE [LARGE SCALE GENOMIC DNA]</scope>
    <source>
        <strain evidence="3 4">DSM 11518</strain>
    </source>
</reference>
<evidence type="ECO:0000259" key="2">
    <source>
        <dbReference type="PROSITE" id="PS50878"/>
    </source>
</evidence>
<dbReference type="InterPro" id="IPR051083">
    <property type="entry name" value="GrpII_Intron_Splice-Mob/Def"/>
</dbReference>
<sequence>MKAKQEPRYRFYTLYDRLCRPDVLASAWAQVAENGGAPGVDGVRIDDVRAAPGGVEAFLAEIGERLRAKRYRPQAVRLKPIPKANGGERPLGIPTVRDRVVQTAAKLILEPIFEADFLPVSYGFRPGRSAHGALEAVQGALQDGLTAVYDADLAGYFDSIPHAKLLACVERRIADGSVLKLIRQWLRAPLMEGDGDRHRPARKVDRSAGTPQGGVISPLLANLYLHWMDRRFHASDGPAQFAGARLVRDCDDCAPRRRAAGRKPCVQPCCTRDGGRPPEAAVQAEASNRPLRLPLREVVVS</sequence>
<dbReference type="EMBL" id="JAAIJQ010000283">
    <property type="protein sequence ID" value="NEV65414.1"/>
    <property type="molecule type" value="Genomic_DNA"/>
</dbReference>